<keyword evidence="7 12" id="KW-0418">Kinase</keyword>
<evidence type="ECO:0000256" key="10">
    <source>
        <dbReference type="ARBA" id="ARBA00048347"/>
    </source>
</evidence>
<dbReference type="InterPro" id="IPR000959">
    <property type="entry name" value="POLO_box_dom"/>
</dbReference>
<gene>
    <name evidence="17" type="primary">LOC100903350</name>
</gene>
<evidence type="ECO:0000259" key="14">
    <source>
        <dbReference type="PROSITE" id="PS50011"/>
    </source>
</evidence>
<evidence type="ECO:0000313" key="17">
    <source>
        <dbReference type="RefSeq" id="XP_028969189.1"/>
    </source>
</evidence>
<dbReference type="CDD" id="cd13118">
    <property type="entry name" value="POLO_box_1"/>
    <property type="match status" value="1"/>
</dbReference>
<dbReference type="PROSITE" id="PS00108">
    <property type="entry name" value="PROTEIN_KINASE_ST"/>
    <property type="match status" value="1"/>
</dbReference>
<keyword evidence="3 12" id="KW-0723">Serine/threonine-protein kinase</keyword>
<dbReference type="Pfam" id="PF00659">
    <property type="entry name" value="POLO_box"/>
    <property type="match status" value="2"/>
</dbReference>
<dbReference type="CDD" id="cd13117">
    <property type="entry name" value="POLO_box_2"/>
    <property type="match status" value="1"/>
</dbReference>
<dbReference type="GO" id="GO:0000922">
    <property type="term" value="C:spindle pole"/>
    <property type="evidence" value="ECO:0007669"/>
    <property type="project" value="TreeGrafter"/>
</dbReference>
<dbReference type="EC" id="2.7.11.21" evidence="12"/>
<evidence type="ECO:0000256" key="7">
    <source>
        <dbReference type="ARBA" id="ARBA00022777"/>
    </source>
</evidence>
<evidence type="ECO:0000256" key="11">
    <source>
        <dbReference type="PROSITE-ProRule" id="PRU10141"/>
    </source>
</evidence>
<dbReference type="Gene3D" id="1.10.510.10">
    <property type="entry name" value="Transferase(Phosphotransferase) domain 1"/>
    <property type="match status" value="1"/>
</dbReference>
<feature type="domain" description="POLO box" evidence="15">
    <location>
        <begin position="379"/>
        <end position="457"/>
    </location>
</feature>
<dbReference type="InterPro" id="IPR008271">
    <property type="entry name" value="Ser/Thr_kinase_AS"/>
</dbReference>
<feature type="binding site" evidence="11">
    <location>
        <position position="69"/>
    </location>
    <ligand>
        <name>ATP</name>
        <dbReference type="ChEBI" id="CHEBI:30616"/>
    </ligand>
</feature>
<dbReference type="GO" id="GO:0000776">
    <property type="term" value="C:kinetochore"/>
    <property type="evidence" value="ECO:0007669"/>
    <property type="project" value="TreeGrafter"/>
</dbReference>
<dbReference type="FunFam" id="3.30.1120.30:FF:000001">
    <property type="entry name" value="Serine/threonine-protein kinase PLK"/>
    <property type="match status" value="1"/>
</dbReference>
<protein>
    <recommendedName>
        <fullName evidence="12">Serine/threonine-protein kinase PLK</fullName>
        <ecNumber evidence="12">2.7.11.21</ecNumber>
    </recommendedName>
    <alternativeName>
        <fullName evidence="12">Polo-like kinase</fullName>
    </alternativeName>
</protein>
<dbReference type="SUPFAM" id="SSF56112">
    <property type="entry name" value="Protein kinase-like (PK-like)"/>
    <property type="match status" value="1"/>
</dbReference>
<keyword evidence="16" id="KW-1185">Reference proteome</keyword>
<dbReference type="InterPro" id="IPR033701">
    <property type="entry name" value="POLO_box_1"/>
</dbReference>
<comment type="subcellular location">
    <subcellularLocation>
        <location evidence="1">Cytoplasm</location>
    </subcellularLocation>
</comment>
<feature type="region of interest" description="Disordered" evidence="13">
    <location>
        <begin position="1"/>
        <end position="24"/>
    </location>
</feature>
<dbReference type="PROSITE" id="PS00107">
    <property type="entry name" value="PROTEIN_KINASE_ATP"/>
    <property type="match status" value="1"/>
</dbReference>
<dbReference type="PROSITE" id="PS50011">
    <property type="entry name" value="PROTEIN_KINASE_DOM"/>
    <property type="match status" value="1"/>
</dbReference>
<dbReference type="Gene3D" id="3.30.200.20">
    <property type="entry name" value="Phosphorylase Kinase, domain 1"/>
    <property type="match status" value="1"/>
</dbReference>
<evidence type="ECO:0000256" key="4">
    <source>
        <dbReference type="ARBA" id="ARBA00022679"/>
    </source>
</evidence>
<dbReference type="GO" id="GO:0004674">
    <property type="term" value="F:protein serine/threonine kinase activity"/>
    <property type="evidence" value="ECO:0007669"/>
    <property type="project" value="UniProtKB-KW"/>
</dbReference>
<dbReference type="FunFam" id="1.10.510.10:FF:000571">
    <property type="entry name" value="Maternal embryonic leucine zipper kinase"/>
    <property type="match status" value="1"/>
</dbReference>
<dbReference type="InterPro" id="IPR000719">
    <property type="entry name" value="Prot_kinase_dom"/>
</dbReference>
<dbReference type="PROSITE" id="PS50078">
    <property type="entry name" value="POLO_BOX"/>
    <property type="match status" value="2"/>
</dbReference>
<evidence type="ECO:0000256" key="6">
    <source>
        <dbReference type="ARBA" id="ARBA00022741"/>
    </source>
</evidence>
<keyword evidence="8 11" id="KW-0067">ATP-binding</keyword>
<comment type="catalytic activity">
    <reaction evidence="10">
        <text>L-seryl-[protein] + ATP = O-phospho-L-seryl-[protein] + ADP + H(+)</text>
        <dbReference type="Rhea" id="RHEA:17989"/>
        <dbReference type="Rhea" id="RHEA-COMP:9863"/>
        <dbReference type="Rhea" id="RHEA-COMP:11604"/>
        <dbReference type="ChEBI" id="CHEBI:15378"/>
        <dbReference type="ChEBI" id="CHEBI:29999"/>
        <dbReference type="ChEBI" id="CHEBI:30616"/>
        <dbReference type="ChEBI" id="CHEBI:83421"/>
        <dbReference type="ChEBI" id="CHEBI:456216"/>
        <dbReference type="EC" id="2.7.11.21"/>
    </reaction>
</comment>
<feature type="domain" description="POLO box" evidence="15">
    <location>
        <begin position="479"/>
        <end position="560"/>
    </location>
</feature>
<evidence type="ECO:0000256" key="12">
    <source>
        <dbReference type="RuleBase" id="RU361162"/>
    </source>
</evidence>
<dbReference type="AlphaFoldDB" id="A0AAJ7WJF4"/>
<dbReference type="InterPro" id="IPR036947">
    <property type="entry name" value="POLO_box_dom_sf"/>
</dbReference>
<dbReference type="CDD" id="cd14099">
    <property type="entry name" value="STKc_PLK"/>
    <property type="match status" value="1"/>
</dbReference>
<name>A0AAJ7WJF4_9ACAR</name>
<dbReference type="KEGG" id="goe:100903350"/>
<evidence type="ECO:0000256" key="2">
    <source>
        <dbReference type="ARBA" id="ARBA00022490"/>
    </source>
</evidence>
<sequence length="565" mass="65025">MNKPKPTKMQSERAKGPPDFIKNESGNDTYKVGAFLGKGGFARCFEVTHEKTKNVVACKIVSKSLLVKKYQKEKMIQEIRIHRKLKNPHIVKFFASFEDSDNVYVLLELCKRRSLMEVLKRRGRLTYHETRFFMHQLLEGVSYLHGLRIIHRDLKLGNLLLTEDIQLRIGDFGLATALDSDHDRRRTLCGTPNYIAPEILEKSGHSYEVDIWSCGCIIYTLLVGKPPFETEDLQKTYEKIKQVDYKIEKKFIPTLAHQMIGSMLQKIPSRRPMATALLQHAFFTESPLPQALPESILTTEPRLEPGRRVLREFQGSDVTSIANGIKGLVHVEEQQVALKHIDSLEEQLKALMSSKFKETDLLPMDRDDAADPASMPVYWVSKWVDYTDKYGLGYQLNDNSLAVLFNDNSRMVLIGSDQSVHFIDHKNVESYHTITDYPKNLEKKVILLKYFRQYMQQHLMTAGADAPAPRTNAVARLPYLRVWFRTQSAIVLFLSNGTLQLNFFRDHTKIILCPLMGAVSYIDKNNNFRTYSLKTMHERCPSELAVRLKYAQNICGKVRDHLLKV</sequence>
<evidence type="ECO:0000256" key="9">
    <source>
        <dbReference type="ARBA" id="ARBA00047802"/>
    </source>
</evidence>
<dbReference type="Proteomes" id="UP000694867">
    <property type="component" value="Unplaced"/>
</dbReference>
<reference evidence="17" key="1">
    <citation type="submission" date="2025-08" db="UniProtKB">
        <authorList>
            <consortium name="RefSeq"/>
        </authorList>
    </citation>
    <scope>IDENTIFICATION</scope>
</reference>
<dbReference type="GO" id="GO:0005737">
    <property type="term" value="C:cytoplasm"/>
    <property type="evidence" value="ECO:0007669"/>
    <property type="project" value="UniProtKB-SubCell"/>
</dbReference>
<dbReference type="SUPFAM" id="SSF82615">
    <property type="entry name" value="Polo-box domain"/>
    <property type="match status" value="2"/>
</dbReference>
<dbReference type="GO" id="GO:0007052">
    <property type="term" value="P:mitotic spindle organization"/>
    <property type="evidence" value="ECO:0007669"/>
    <property type="project" value="TreeGrafter"/>
</dbReference>
<dbReference type="GO" id="GO:0005813">
    <property type="term" value="C:centrosome"/>
    <property type="evidence" value="ECO:0007669"/>
    <property type="project" value="TreeGrafter"/>
</dbReference>
<dbReference type="GO" id="GO:0005634">
    <property type="term" value="C:nucleus"/>
    <property type="evidence" value="ECO:0007669"/>
    <property type="project" value="TreeGrafter"/>
</dbReference>
<evidence type="ECO:0000256" key="5">
    <source>
        <dbReference type="ARBA" id="ARBA00022737"/>
    </source>
</evidence>
<evidence type="ECO:0000256" key="13">
    <source>
        <dbReference type="SAM" id="MobiDB-lite"/>
    </source>
</evidence>
<evidence type="ECO:0000256" key="3">
    <source>
        <dbReference type="ARBA" id="ARBA00022527"/>
    </source>
</evidence>
<keyword evidence="4 12" id="KW-0808">Transferase</keyword>
<organism evidence="16 17">
    <name type="scientific">Galendromus occidentalis</name>
    <name type="common">western predatory mite</name>
    <dbReference type="NCBI Taxonomy" id="34638"/>
    <lineage>
        <taxon>Eukaryota</taxon>
        <taxon>Metazoa</taxon>
        <taxon>Ecdysozoa</taxon>
        <taxon>Arthropoda</taxon>
        <taxon>Chelicerata</taxon>
        <taxon>Arachnida</taxon>
        <taxon>Acari</taxon>
        <taxon>Parasitiformes</taxon>
        <taxon>Mesostigmata</taxon>
        <taxon>Gamasina</taxon>
        <taxon>Phytoseioidea</taxon>
        <taxon>Phytoseiidae</taxon>
        <taxon>Typhlodrominae</taxon>
        <taxon>Galendromus</taxon>
    </lineage>
</organism>
<keyword evidence="6 11" id="KW-0547">Nucleotide-binding</keyword>
<accession>A0AAJ7WJF4</accession>
<dbReference type="SMART" id="SM00220">
    <property type="entry name" value="S_TKc"/>
    <property type="match status" value="1"/>
</dbReference>
<keyword evidence="5" id="KW-0677">Repeat</keyword>
<evidence type="ECO:0000259" key="15">
    <source>
        <dbReference type="PROSITE" id="PS50078"/>
    </source>
</evidence>
<dbReference type="Gene3D" id="3.30.1120.30">
    <property type="entry name" value="POLO box domain"/>
    <property type="match status" value="2"/>
</dbReference>
<dbReference type="CTD" id="40232"/>
<dbReference type="GeneID" id="100903350"/>
<feature type="domain" description="Protein kinase" evidence="14">
    <location>
        <begin position="30"/>
        <end position="283"/>
    </location>
</feature>
<dbReference type="InterPro" id="IPR017441">
    <property type="entry name" value="Protein_kinase_ATP_BS"/>
</dbReference>
<evidence type="ECO:0000256" key="8">
    <source>
        <dbReference type="ARBA" id="ARBA00022840"/>
    </source>
</evidence>
<dbReference type="GO" id="GO:0005524">
    <property type="term" value="F:ATP binding"/>
    <property type="evidence" value="ECO:0007669"/>
    <property type="project" value="UniProtKB-UniRule"/>
</dbReference>
<dbReference type="PANTHER" id="PTHR24345:SF93">
    <property type="entry name" value="SERINE_THREONINE-PROTEIN KINASE PLK1"/>
    <property type="match status" value="1"/>
</dbReference>
<dbReference type="RefSeq" id="XP_028969189.1">
    <property type="nucleotide sequence ID" value="XM_029113356.1"/>
</dbReference>
<evidence type="ECO:0000313" key="16">
    <source>
        <dbReference type="Proteomes" id="UP000694867"/>
    </source>
</evidence>
<dbReference type="InterPro" id="IPR033695">
    <property type="entry name" value="POLO_box_2"/>
</dbReference>
<comment type="similarity">
    <text evidence="12">Belongs to the protein kinase superfamily. Ser/Thr protein kinase family. CDC5/Polo subfamily.</text>
</comment>
<dbReference type="InterPro" id="IPR011009">
    <property type="entry name" value="Kinase-like_dom_sf"/>
</dbReference>
<comment type="catalytic activity">
    <reaction evidence="9 12">
        <text>L-threonyl-[protein] + ATP = O-phospho-L-threonyl-[protein] + ADP + H(+)</text>
        <dbReference type="Rhea" id="RHEA:46608"/>
        <dbReference type="Rhea" id="RHEA-COMP:11060"/>
        <dbReference type="Rhea" id="RHEA-COMP:11605"/>
        <dbReference type="ChEBI" id="CHEBI:15378"/>
        <dbReference type="ChEBI" id="CHEBI:30013"/>
        <dbReference type="ChEBI" id="CHEBI:30616"/>
        <dbReference type="ChEBI" id="CHEBI:61977"/>
        <dbReference type="ChEBI" id="CHEBI:456216"/>
        <dbReference type="EC" id="2.7.11.21"/>
    </reaction>
</comment>
<dbReference type="PANTHER" id="PTHR24345">
    <property type="entry name" value="SERINE/THREONINE-PROTEIN KINASE PLK"/>
    <property type="match status" value="1"/>
</dbReference>
<proteinExistence type="inferred from homology"/>
<dbReference type="Pfam" id="PF00069">
    <property type="entry name" value="Pkinase"/>
    <property type="match status" value="1"/>
</dbReference>
<evidence type="ECO:0000256" key="1">
    <source>
        <dbReference type="ARBA" id="ARBA00004496"/>
    </source>
</evidence>
<keyword evidence="2" id="KW-0963">Cytoplasm</keyword>
<dbReference type="FunFam" id="3.30.200.20:FF:000284">
    <property type="entry name" value="Serine/threonine-protein kinase PLK"/>
    <property type="match status" value="1"/>
</dbReference>